<sequence length="199" mass="21554">LSLSLSLSLPPFPLPPVSLSLSPGLPVSVPAYLSVCPSVRPSVYSARPSLAPKRILARRLGRLGSRRSHLLPVTWPPFPKGASGFETERWQWGAIRGGRGRGHPGTENCGRGQKAEGRRAGGRPHVVPEVEVRHLQHQDAENVDTLRESLRVARGGAGDVRRGLPLRVCAVGARAELKQAPDHRLVAEPGRDVERREAV</sequence>
<dbReference type="AlphaFoldDB" id="A0A061RH80"/>
<protein>
    <submittedName>
        <fullName evidence="2">Uncharacterized protein</fullName>
    </submittedName>
</protein>
<name>A0A061RH80_9CHLO</name>
<gene>
    <name evidence="2" type="ORF">TSPGSL018_2177</name>
</gene>
<dbReference type="EMBL" id="GBEZ01014780">
    <property type="protein sequence ID" value="JAC71323.1"/>
    <property type="molecule type" value="Transcribed_RNA"/>
</dbReference>
<proteinExistence type="predicted"/>
<feature type="non-terminal residue" evidence="2">
    <location>
        <position position="1"/>
    </location>
</feature>
<reference evidence="2" key="1">
    <citation type="submission" date="2014-05" db="EMBL/GenBank/DDBJ databases">
        <title>The transcriptome of the halophilic microalga Tetraselmis sp. GSL018 isolated from the Great Salt Lake, Utah.</title>
        <authorList>
            <person name="Jinkerson R.E."/>
            <person name="D'Adamo S."/>
            <person name="Posewitz M.C."/>
        </authorList>
    </citation>
    <scope>NUCLEOTIDE SEQUENCE</scope>
    <source>
        <strain evidence="2">GSL018</strain>
    </source>
</reference>
<feature type="region of interest" description="Disordered" evidence="1">
    <location>
        <begin position="96"/>
        <end position="124"/>
    </location>
</feature>
<organism evidence="2">
    <name type="scientific">Tetraselmis sp. GSL018</name>
    <dbReference type="NCBI Taxonomy" id="582737"/>
    <lineage>
        <taxon>Eukaryota</taxon>
        <taxon>Viridiplantae</taxon>
        <taxon>Chlorophyta</taxon>
        <taxon>core chlorophytes</taxon>
        <taxon>Chlorodendrophyceae</taxon>
        <taxon>Chlorodendrales</taxon>
        <taxon>Chlorodendraceae</taxon>
        <taxon>Tetraselmis</taxon>
    </lineage>
</organism>
<accession>A0A061RH80</accession>
<evidence type="ECO:0000256" key="1">
    <source>
        <dbReference type="SAM" id="MobiDB-lite"/>
    </source>
</evidence>
<evidence type="ECO:0000313" key="2">
    <source>
        <dbReference type="EMBL" id="JAC71323.1"/>
    </source>
</evidence>
<feature type="non-terminal residue" evidence="2">
    <location>
        <position position="199"/>
    </location>
</feature>